<organism evidence="1">
    <name type="scientific">Cucumis melo</name>
    <name type="common">Muskmelon</name>
    <dbReference type="NCBI Taxonomy" id="3656"/>
    <lineage>
        <taxon>Eukaryota</taxon>
        <taxon>Viridiplantae</taxon>
        <taxon>Streptophyta</taxon>
        <taxon>Embryophyta</taxon>
        <taxon>Tracheophyta</taxon>
        <taxon>Spermatophyta</taxon>
        <taxon>Magnoliopsida</taxon>
        <taxon>eudicotyledons</taxon>
        <taxon>Gunneridae</taxon>
        <taxon>Pentapetalae</taxon>
        <taxon>rosids</taxon>
        <taxon>fabids</taxon>
        <taxon>Cucurbitales</taxon>
        <taxon>Cucurbitaceae</taxon>
        <taxon>Benincaseae</taxon>
        <taxon>Cucumis</taxon>
    </lineage>
</organism>
<accession>A0A9I9DM79</accession>
<dbReference type="Gramene" id="MELO3C020995.2.1">
    <property type="protein sequence ID" value="MELO3C020995.2.1"/>
    <property type="gene ID" value="MELO3C020995.2"/>
</dbReference>
<proteinExistence type="predicted"/>
<evidence type="ECO:0000313" key="1">
    <source>
        <dbReference type="EnsemblPlants" id="MELO3C020995.2.1"/>
    </source>
</evidence>
<dbReference type="AlphaFoldDB" id="A0A9I9DM79"/>
<reference evidence="1" key="1">
    <citation type="submission" date="2023-03" db="UniProtKB">
        <authorList>
            <consortium name="EnsemblPlants"/>
        </authorList>
    </citation>
    <scope>IDENTIFICATION</scope>
</reference>
<protein>
    <submittedName>
        <fullName evidence="1">Uncharacterized protein</fullName>
    </submittedName>
</protein>
<dbReference type="EnsemblPlants" id="MELO3C020995.2.1">
    <property type="protein sequence ID" value="MELO3C020995.2.1"/>
    <property type="gene ID" value="MELO3C020995.2"/>
</dbReference>
<name>A0A9I9DM79_CUCME</name>
<sequence length="113" mass="12461">MHKGIGSCSSIPTLLVQVGIGDLPTQVNRCQDRDSLDAICSTSGVPYFQRASLLRRECLTPDVVSCSCQEKERELRGKNGEEFERCHGRSCVHVAIGQHLLDCEWETPRASTG</sequence>